<evidence type="ECO:0000313" key="2">
    <source>
        <dbReference type="EMBL" id="MDC8755392.1"/>
    </source>
</evidence>
<evidence type="ECO:0000313" key="3">
    <source>
        <dbReference type="Proteomes" id="UP001216558"/>
    </source>
</evidence>
<gene>
    <name evidence="2" type="ORF">OIK40_12150</name>
</gene>
<proteinExistence type="predicted"/>
<keyword evidence="1" id="KW-0812">Transmembrane</keyword>
<accession>A0ABT5JRK2</accession>
<sequence length="77" mass="8278">MIRRALLWLASAFALGLAAASALIWNARRALPFNAEGRYFDPDNAAVIHQQSVTGYAMVGIVLALVGVGLGWLARRP</sequence>
<dbReference type="EMBL" id="JAQQXQ010000009">
    <property type="protein sequence ID" value="MDC8755392.1"/>
    <property type="molecule type" value="Genomic_DNA"/>
</dbReference>
<evidence type="ECO:0000256" key="1">
    <source>
        <dbReference type="SAM" id="Phobius"/>
    </source>
</evidence>
<feature type="transmembrane region" description="Helical" evidence="1">
    <location>
        <begin position="53"/>
        <end position="74"/>
    </location>
</feature>
<reference evidence="2 3" key="1">
    <citation type="submission" date="2022-10" db="EMBL/GenBank/DDBJ databases">
        <title>Erythrobacter sp. sf7 Genome sequencing.</title>
        <authorList>
            <person name="Park S."/>
        </authorList>
    </citation>
    <scope>NUCLEOTIDE SEQUENCE [LARGE SCALE GENOMIC DNA]</scope>
    <source>
        <strain evidence="3">sf7</strain>
    </source>
</reference>
<name>A0ABT5JRK2_9SPHN</name>
<protein>
    <submittedName>
        <fullName evidence="2">Uncharacterized protein</fullName>
    </submittedName>
</protein>
<dbReference type="RefSeq" id="WP_273678604.1">
    <property type="nucleotide sequence ID" value="NZ_JAQQXQ010000009.1"/>
</dbReference>
<comment type="caution">
    <text evidence="2">The sequence shown here is derived from an EMBL/GenBank/DDBJ whole genome shotgun (WGS) entry which is preliminary data.</text>
</comment>
<keyword evidence="1" id="KW-0472">Membrane</keyword>
<keyword evidence="3" id="KW-1185">Reference proteome</keyword>
<dbReference type="Proteomes" id="UP001216558">
    <property type="component" value="Unassembled WGS sequence"/>
</dbReference>
<organism evidence="2 3">
    <name type="scientific">Erythrobacter fulvus</name>
    <dbReference type="NCBI Taxonomy" id="2987523"/>
    <lineage>
        <taxon>Bacteria</taxon>
        <taxon>Pseudomonadati</taxon>
        <taxon>Pseudomonadota</taxon>
        <taxon>Alphaproteobacteria</taxon>
        <taxon>Sphingomonadales</taxon>
        <taxon>Erythrobacteraceae</taxon>
        <taxon>Erythrobacter/Porphyrobacter group</taxon>
        <taxon>Erythrobacter</taxon>
    </lineage>
</organism>
<keyword evidence="1" id="KW-1133">Transmembrane helix</keyword>